<accession>A0A058ZQZ4</accession>
<evidence type="ECO:0000313" key="2">
    <source>
        <dbReference type="Proteomes" id="UP000024836"/>
    </source>
</evidence>
<dbReference type="RefSeq" id="WP_035246764.1">
    <property type="nucleotide sequence ID" value="NZ_AQQY01000001.1"/>
</dbReference>
<evidence type="ECO:0008006" key="3">
    <source>
        <dbReference type="Google" id="ProtNLM"/>
    </source>
</evidence>
<sequence>MAHTQTSDAYEPSDVLLDQLMVEMGLGFNAYLERRAAMQQLKQLQQLSDTELAKRGLRRDTILDHVVQHLGAGTSAAA</sequence>
<organism evidence="1 2">
    <name type="scientific">Actibacterium atlanticum</name>
    <dbReference type="NCBI Taxonomy" id="1461693"/>
    <lineage>
        <taxon>Bacteria</taxon>
        <taxon>Pseudomonadati</taxon>
        <taxon>Pseudomonadota</taxon>
        <taxon>Alphaproteobacteria</taxon>
        <taxon>Rhodobacterales</taxon>
        <taxon>Roseobacteraceae</taxon>
        <taxon>Actibacterium</taxon>
    </lineage>
</organism>
<dbReference type="EMBL" id="AQQY01000001">
    <property type="protein sequence ID" value="KCV83226.1"/>
    <property type="molecule type" value="Genomic_DNA"/>
</dbReference>
<reference evidence="1 2" key="1">
    <citation type="submission" date="2013-04" db="EMBL/GenBank/DDBJ databases">
        <title>Shimia sp. 22II-S11-Z10 Genome Sequencing.</title>
        <authorList>
            <person name="Lai Q."/>
            <person name="Li G."/>
            <person name="Shao Z."/>
        </authorList>
    </citation>
    <scope>NUCLEOTIDE SEQUENCE [LARGE SCALE GENOMIC DNA]</scope>
    <source>
        <strain evidence="2">22II-S11-Z10</strain>
    </source>
</reference>
<name>A0A058ZQZ4_9RHOB</name>
<gene>
    <name evidence="1" type="ORF">ATO10_00655</name>
</gene>
<dbReference type="OrthoDB" id="7867799at2"/>
<dbReference type="STRING" id="1461693.ATO10_00655"/>
<evidence type="ECO:0000313" key="1">
    <source>
        <dbReference type="EMBL" id="KCV83226.1"/>
    </source>
</evidence>
<dbReference type="AlphaFoldDB" id="A0A058ZQZ4"/>
<keyword evidence="2" id="KW-1185">Reference proteome</keyword>
<protein>
    <recommendedName>
        <fullName evidence="3">DUF1127 domain-containing protein</fullName>
    </recommendedName>
</protein>
<proteinExistence type="predicted"/>
<dbReference type="Proteomes" id="UP000024836">
    <property type="component" value="Unassembled WGS sequence"/>
</dbReference>
<comment type="caution">
    <text evidence="1">The sequence shown here is derived from an EMBL/GenBank/DDBJ whole genome shotgun (WGS) entry which is preliminary data.</text>
</comment>